<dbReference type="GO" id="GO:0046872">
    <property type="term" value="F:metal ion binding"/>
    <property type="evidence" value="ECO:0007669"/>
    <property type="project" value="InterPro"/>
</dbReference>
<reference evidence="3 4" key="1">
    <citation type="journal article" date="2013" name="Genome Announc.">
        <title>Draft Genome Sequence of the Psychrophilic and Alkaliphilic Rhodonellum psychrophilum Strain GCM71T.</title>
        <authorList>
            <person name="Hauptmann A.L."/>
            <person name="Glaring M.A."/>
            <person name="Hallin P.F."/>
            <person name="Prieme A."/>
            <person name="Stougaard P."/>
        </authorList>
    </citation>
    <scope>NUCLEOTIDE SEQUENCE [LARGE SCALE GENOMIC DNA]</scope>
    <source>
        <strain evidence="3 4">GCM71</strain>
    </source>
</reference>
<name>U5BYP6_9BACT</name>
<dbReference type="InterPro" id="IPR004843">
    <property type="entry name" value="Calcineurin-like_PHP"/>
</dbReference>
<dbReference type="Proteomes" id="UP000016843">
    <property type="component" value="Unassembled WGS sequence"/>
</dbReference>
<dbReference type="AlphaFoldDB" id="U5BYP6"/>
<organism evidence="3 4">
    <name type="scientific">Rhodonellum psychrophilum GCM71 = DSM 17998</name>
    <dbReference type="NCBI Taxonomy" id="1123057"/>
    <lineage>
        <taxon>Bacteria</taxon>
        <taxon>Pseudomonadati</taxon>
        <taxon>Bacteroidota</taxon>
        <taxon>Cytophagia</taxon>
        <taxon>Cytophagales</taxon>
        <taxon>Cytophagaceae</taxon>
        <taxon>Rhodonellum</taxon>
    </lineage>
</organism>
<dbReference type="GO" id="GO:0003993">
    <property type="term" value="F:acid phosphatase activity"/>
    <property type="evidence" value="ECO:0007669"/>
    <property type="project" value="InterPro"/>
</dbReference>
<keyword evidence="1" id="KW-0732">Signal</keyword>
<sequence length="592" mass="68613">MFAYNPVQDSISVPAEEYWFWNQRDLPRKAQTRTESQNVLLEDFRLYQHQETPVSNKTNRKISGIYQPFKDIEIDFSKPFALEFLILDHVNQPVGFELLLTHGNRVSMTLEVFGKEILLGKKDTEEWGYEIHGSKPWKGYWKHIVLSYTGETFEIFHQGMKLTEVDGKIDNPVQQLYLKSLLDAEPYMLLHDLVKQMAIYEHAFDAGVAFKRFEQIKQQIESGKLYPDKFHLMAGPYLNHIEENSAQLVWETDQPSEAKISFGEKVPLDRSQTLKTDSSTIRKILLEKLKPSTTYYYQLEWKSNRGELLQSPVLTFQTAKPKGDPFMFGIISDTESRPQINHRVGEMLWDERPDFLIHLGDLTDGGDRDKKFQWTMEYFQGIGPLNSRIPVATVPGNGDEDLFWYNQYHPQTGNQGFYRFDYGDASFWMLNSNLKNDLQKGGEQYNWLCEEMEKSEAEWKFVVLHHAPYSADEDDYGNTWAGQGNQGDPELKDLIKLMENSGVKMVFFGHLHSYMRSLPLKNRKVDLKNGITYVQAGGTGGNLEDNAPTRTWFTSKIFRGFHYCTVQIAGQTIEFRAYDLGGKLLDFYRIGD</sequence>
<dbReference type="PANTHER" id="PTHR22953">
    <property type="entry name" value="ACID PHOSPHATASE RELATED"/>
    <property type="match status" value="1"/>
</dbReference>
<protein>
    <recommendedName>
        <fullName evidence="2">Fibronectin type-III domain-containing protein</fullName>
    </recommendedName>
</protein>
<dbReference type="PROSITE" id="PS50853">
    <property type="entry name" value="FN3"/>
    <property type="match status" value="1"/>
</dbReference>
<dbReference type="PANTHER" id="PTHR22953:SF153">
    <property type="entry name" value="PURPLE ACID PHOSPHATASE"/>
    <property type="match status" value="1"/>
</dbReference>
<dbReference type="InterPro" id="IPR003961">
    <property type="entry name" value="FN3_dom"/>
</dbReference>
<dbReference type="InterPro" id="IPR039331">
    <property type="entry name" value="PAPs-like"/>
</dbReference>
<feature type="domain" description="Fibronectin type-III" evidence="2">
    <location>
        <begin position="232"/>
        <end position="321"/>
    </location>
</feature>
<dbReference type="Pfam" id="PF00149">
    <property type="entry name" value="Metallophos"/>
    <property type="match status" value="1"/>
</dbReference>
<dbReference type="eggNOG" id="COG1409">
    <property type="taxonomic scope" value="Bacteria"/>
</dbReference>
<dbReference type="EMBL" id="AWXR01000041">
    <property type="protein sequence ID" value="ERM81766.1"/>
    <property type="molecule type" value="Genomic_DNA"/>
</dbReference>
<evidence type="ECO:0000259" key="2">
    <source>
        <dbReference type="PROSITE" id="PS50853"/>
    </source>
</evidence>
<dbReference type="SUPFAM" id="SSF56300">
    <property type="entry name" value="Metallo-dependent phosphatases"/>
    <property type="match status" value="1"/>
</dbReference>
<dbReference type="SUPFAM" id="SSF49363">
    <property type="entry name" value="Purple acid phosphatase, N-terminal domain"/>
    <property type="match status" value="1"/>
</dbReference>
<keyword evidence="4" id="KW-1185">Reference proteome</keyword>
<comment type="caution">
    <text evidence="3">The sequence shown here is derived from an EMBL/GenBank/DDBJ whole genome shotgun (WGS) entry which is preliminary data.</text>
</comment>
<accession>U5BYP6</accession>
<evidence type="ECO:0000313" key="3">
    <source>
        <dbReference type="EMBL" id="ERM81766.1"/>
    </source>
</evidence>
<gene>
    <name evidence="3" type="ORF">P872_19115</name>
</gene>
<dbReference type="InterPro" id="IPR029052">
    <property type="entry name" value="Metallo-depent_PP-like"/>
</dbReference>
<dbReference type="InterPro" id="IPR008963">
    <property type="entry name" value="Purple_acid_Pase-like_N"/>
</dbReference>
<evidence type="ECO:0000313" key="4">
    <source>
        <dbReference type="Proteomes" id="UP000016843"/>
    </source>
</evidence>
<dbReference type="Gene3D" id="3.60.21.10">
    <property type="match status" value="1"/>
</dbReference>
<evidence type="ECO:0000256" key="1">
    <source>
        <dbReference type="ARBA" id="ARBA00022729"/>
    </source>
</evidence>
<proteinExistence type="predicted"/>